<evidence type="ECO:0000313" key="3">
    <source>
        <dbReference type="RefSeq" id="XP_032132544.1"/>
    </source>
</evidence>
<dbReference type="GeneID" id="116550613"/>
<protein>
    <submittedName>
        <fullName evidence="3">Nascent polypeptide-associated complex subunit alpha, muscle-specific form-like</fullName>
    </submittedName>
</protein>
<sequence length="542" mass="56897">MTTTASHDCSVSGSANVAQLDVRQCGPASGSTTISACTISTVRIAYSTYDQIVLRPVRGPDHGASCFKICHYVEREPIRKLQVPSRGKERRWVGRVTRPVQSSLGGRRRKRIILRDRLSWGWRRRARETAQVTAASPAPGYRRLGGPQVGLKNTNGHPGRVTTRGTDPTRAPQGSRAVDRPGKPLFLRQTEDRSSPTPPFMRQKSCPRAQADSLPARRGAWHTRGLLTTPPALPHPGLSRSPLTAPAEAAAAEAGLGDVRPPARLPVGLAATAPRPPPACSPLPPAPPPPSPAAAATAAGSVTSSPAGPSLPHCAWAGTEDPPLEREGAGRQEGGHAHSGADLPGRAPADCRNLRLQQPSPAAAASSCRLQAAAADPTAGGAGRGKIRPPWSPRMGSSERERQGGTPGKSLGGCVLLLPKLGVRTTPCRPHGPDGQGGRRSARRANQVALEELSMVSPSKRHRVPSLSIWVGSRRKTNACSETVLSSVPFLVCSGGHRVLSKSAQVYSVESGKSQTTISRLSPTKHGCREATTATAVVATNG</sequence>
<feature type="region of interest" description="Disordered" evidence="1">
    <location>
        <begin position="374"/>
        <end position="411"/>
    </location>
</feature>
<feature type="compositionally biased region" description="Low complexity" evidence="1">
    <location>
        <begin position="293"/>
        <end position="310"/>
    </location>
</feature>
<gene>
    <name evidence="3" type="primary">LOC116550613</name>
</gene>
<proteinExistence type="predicted"/>
<evidence type="ECO:0000256" key="1">
    <source>
        <dbReference type="SAM" id="MobiDB-lite"/>
    </source>
</evidence>
<feature type="compositionally biased region" description="Basic and acidic residues" evidence="1">
    <location>
        <begin position="323"/>
        <end position="336"/>
    </location>
</feature>
<dbReference type="RefSeq" id="XP_032132544.1">
    <property type="nucleotide sequence ID" value="XM_032276653.1"/>
</dbReference>
<organism evidence="2 3">
    <name type="scientific">Sapajus apella</name>
    <name type="common">Brown-capped capuchin</name>
    <name type="synonym">Cebus apella</name>
    <dbReference type="NCBI Taxonomy" id="9515"/>
    <lineage>
        <taxon>Eukaryota</taxon>
        <taxon>Metazoa</taxon>
        <taxon>Chordata</taxon>
        <taxon>Craniata</taxon>
        <taxon>Vertebrata</taxon>
        <taxon>Euteleostomi</taxon>
        <taxon>Mammalia</taxon>
        <taxon>Eutheria</taxon>
        <taxon>Euarchontoglires</taxon>
        <taxon>Primates</taxon>
        <taxon>Haplorrhini</taxon>
        <taxon>Platyrrhini</taxon>
        <taxon>Cebidae</taxon>
        <taxon>Cebinae</taxon>
        <taxon>Sapajus</taxon>
    </lineage>
</organism>
<feature type="compositionally biased region" description="Low complexity" evidence="1">
    <location>
        <begin position="245"/>
        <end position="254"/>
    </location>
</feature>
<feature type="compositionally biased region" description="Pro residues" evidence="1">
    <location>
        <begin position="274"/>
        <end position="292"/>
    </location>
</feature>
<accession>A0A6J3HSE8</accession>
<evidence type="ECO:0000313" key="2">
    <source>
        <dbReference type="Proteomes" id="UP000504640"/>
    </source>
</evidence>
<reference evidence="3" key="1">
    <citation type="submission" date="2025-08" db="UniProtKB">
        <authorList>
            <consortium name="RefSeq"/>
        </authorList>
    </citation>
    <scope>IDENTIFICATION</scope>
    <source>
        <tissue evidence="3">Blood</tissue>
    </source>
</reference>
<dbReference type="AlphaFoldDB" id="A0A6J3HSE8"/>
<feature type="region of interest" description="Disordered" evidence="1">
    <location>
        <begin position="131"/>
        <end position="351"/>
    </location>
</feature>
<dbReference type="Proteomes" id="UP000504640">
    <property type="component" value="Unplaced"/>
</dbReference>
<name>A0A6J3HSE8_SAPAP</name>
<keyword evidence="2" id="KW-1185">Reference proteome</keyword>